<name>A0A9N9SBQ4_PHACE</name>
<dbReference type="Proteomes" id="UP001153737">
    <property type="component" value="Chromosome 10"/>
</dbReference>
<gene>
    <name evidence="2" type="ORF">PHAECO_LOCUS1642</name>
</gene>
<reference evidence="2" key="1">
    <citation type="submission" date="2022-01" db="EMBL/GenBank/DDBJ databases">
        <authorList>
            <person name="King R."/>
        </authorList>
    </citation>
    <scope>NUCLEOTIDE SEQUENCE</scope>
</reference>
<evidence type="ECO:0000313" key="3">
    <source>
        <dbReference type="Proteomes" id="UP001153737"/>
    </source>
</evidence>
<dbReference type="AlphaFoldDB" id="A0A9N9SBQ4"/>
<evidence type="ECO:0000313" key="2">
    <source>
        <dbReference type="EMBL" id="CAG9814218.1"/>
    </source>
</evidence>
<dbReference type="SUPFAM" id="SSF46785">
    <property type="entry name" value="Winged helix' DNA-binding domain"/>
    <property type="match status" value="1"/>
</dbReference>
<dbReference type="InterPro" id="IPR036390">
    <property type="entry name" value="WH_DNA-bd_sf"/>
</dbReference>
<protein>
    <recommendedName>
        <fullName evidence="4">Histone H1</fullName>
    </recommendedName>
</protein>
<organism evidence="2 3">
    <name type="scientific">Phaedon cochleariae</name>
    <name type="common">Mustard beetle</name>
    <dbReference type="NCBI Taxonomy" id="80249"/>
    <lineage>
        <taxon>Eukaryota</taxon>
        <taxon>Metazoa</taxon>
        <taxon>Ecdysozoa</taxon>
        <taxon>Arthropoda</taxon>
        <taxon>Hexapoda</taxon>
        <taxon>Insecta</taxon>
        <taxon>Pterygota</taxon>
        <taxon>Neoptera</taxon>
        <taxon>Endopterygota</taxon>
        <taxon>Coleoptera</taxon>
        <taxon>Polyphaga</taxon>
        <taxon>Cucujiformia</taxon>
        <taxon>Chrysomeloidea</taxon>
        <taxon>Chrysomelidae</taxon>
        <taxon>Chrysomelinae</taxon>
        <taxon>Chrysomelini</taxon>
        <taxon>Phaedon</taxon>
    </lineage>
</organism>
<feature type="region of interest" description="Disordered" evidence="1">
    <location>
        <begin position="84"/>
        <end position="123"/>
    </location>
</feature>
<dbReference type="OrthoDB" id="6764083at2759"/>
<proteinExistence type="predicted"/>
<sequence length="123" mass="14347">MTNIAPVTRRVARIVFSTLKKIGSSRGVTLKKIHEYIRLKYPNSPNDIVKLNNTLQKALAFGAVNKRKDRYVLGNVLKGMIKGHGSHKIIQARRRRSRRARRGRIGRGRRRRGGRRRTIRRRR</sequence>
<dbReference type="EMBL" id="OU896716">
    <property type="protein sequence ID" value="CAG9814218.1"/>
    <property type="molecule type" value="Genomic_DNA"/>
</dbReference>
<keyword evidence="3" id="KW-1185">Reference proteome</keyword>
<evidence type="ECO:0000256" key="1">
    <source>
        <dbReference type="SAM" id="MobiDB-lite"/>
    </source>
</evidence>
<accession>A0A9N9SBQ4</accession>
<evidence type="ECO:0008006" key="4">
    <source>
        <dbReference type="Google" id="ProtNLM"/>
    </source>
</evidence>
<reference evidence="2" key="2">
    <citation type="submission" date="2022-10" db="EMBL/GenBank/DDBJ databases">
        <authorList>
            <consortium name="ENA_rothamsted_submissions"/>
            <consortium name="culmorum"/>
            <person name="King R."/>
        </authorList>
    </citation>
    <scope>NUCLEOTIDE SEQUENCE</scope>
</reference>